<protein>
    <recommendedName>
        <fullName evidence="4 11">2-(3-amino-3-carboxypropyl)histidine synthase subunit 1</fullName>
        <ecNumber evidence="3 11">2.5.1.108</ecNumber>
    </recommendedName>
</protein>
<gene>
    <name evidence="12" type="ORF">MELIAE_LOCUS235</name>
</gene>
<dbReference type="Gene3D" id="3.40.50.11860">
    <property type="entry name" value="Diphthamide synthesis DPH1/DPH2 domain 3"/>
    <property type="match status" value="1"/>
</dbReference>
<evidence type="ECO:0000313" key="12">
    <source>
        <dbReference type="EMBL" id="CAH0545969.1"/>
    </source>
</evidence>
<evidence type="ECO:0000256" key="4">
    <source>
        <dbReference type="ARBA" id="ARBA00021915"/>
    </source>
</evidence>
<dbReference type="InterPro" id="IPR042263">
    <property type="entry name" value="DPH1/DPH2_1"/>
</dbReference>
<comment type="pathway">
    <text evidence="1 11">Protein modification; peptidyl-diphthamide biosynthesis.</text>
</comment>
<dbReference type="PIRSF" id="PIRSF004967">
    <property type="entry name" value="DPH1"/>
    <property type="match status" value="1"/>
</dbReference>
<keyword evidence="11" id="KW-0004">4Fe-4S</keyword>
<comment type="function">
    <text evidence="11">Catalyzes the first step of diphthamide biosynthesis, a post-translational modification of histidine which occurs in elongation factor 2.</text>
</comment>
<evidence type="ECO:0000256" key="7">
    <source>
        <dbReference type="ARBA" id="ARBA00022723"/>
    </source>
</evidence>
<keyword evidence="13" id="KW-1185">Reference proteome</keyword>
<evidence type="ECO:0000256" key="5">
    <source>
        <dbReference type="ARBA" id="ARBA00022679"/>
    </source>
</evidence>
<keyword evidence="5 11" id="KW-0808">Transferase</keyword>
<sequence>MSDTAVVIKAKPQRKVIKATKVTRIPESILNNKKLQAAIEVLPKNYNFEIPKTVWRIQELKAKTVALQMPEGLLLFSTTIADIIKEFTGADSVIMGDVTYGACCIDDLTAIALGVELLVHYGHSCLVPVDQTSGIKVLYVFVDIKIDPLHFVETIKLNFEKKTKIGLVSTIQFVTTLQAVSGMLKEEGYDISIPQFKPLSPGEILGCTAPVLRCAEVVIYLGDGRFHLEAAMIANPKIQAYRYDPYDKKFTREYYDHLEMETIRKDCIDTAKTGGKFGVIMGTLGRQGSFKVVDHLCSRLEENSKKTVVILLSEIFPNKLQLFTHLDAFVQIACPRLSIDWGKAFTKPLLTPYEMSIVLGDSHWHKNGESYPMDFYANASLGPWTPNHKPDADKLNKCCGKCP</sequence>
<keyword evidence="8" id="KW-0408">Iron</keyword>
<evidence type="ECO:0000256" key="6">
    <source>
        <dbReference type="ARBA" id="ARBA00022691"/>
    </source>
</evidence>
<comment type="cofactor">
    <cofactor evidence="11">
        <name>[4Fe-4S] cluster</name>
        <dbReference type="ChEBI" id="CHEBI:49883"/>
    </cofactor>
    <text evidence="11">Binds 1 [4Fe-4S] cluster per subunit. The cluster is coordinated with 3 cysteines and an exchangeable S-adenosyl-L-methionine.</text>
</comment>
<dbReference type="FunFam" id="3.40.50.11850:FF:000001">
    <property type="entry name" value="2-(3-amino-3-carboxypropyl)histidine synthase subunit 1"/>
    <property type="match status" value="1"/>
</dbReference>
<dbReference type="PANTHER" id="PTHR10762:SF1">
    <property type="entry name" value="2-(3-AMINO-3-CARBOXYPROPYL)HISTIDINE SYNTHASE SUBUNIT 1"/>
    <property type="match status" value="1"/>
</dbReference>
<keyword evidence="6 11" id="KW-0949">S-adenosyl-L-methionine</keyword>
<dbReference type="GO" id="GO:0051539">
    <property type="term" value="F:4 iron, 4 sulfur cluster binding"/>
    <property type="evidence" value="ECO:0007669"/>
    <property type="project" value="UniProtKB-UniRule"/>
</dbReference>
<dbReference type="GO" id="GO:0017183">
    <property type="term" value="P:protein histidyl modification to diphthamide"/>
    <property type="evidence" value="ECO:0007669"/>
    <property type="project" value="UniProtKB-UniRule"/>
</dbReference>
<evidence type="ECO:0000256" key="9">
    <source>
        <dbReference type="ARBA" id="ARBA00023014"/>
    </source>
</evidence>
<dbReference type="SFLD" id="SFLDG01121">
    <property type="entry name" value="Diphthamide_biosynthesis"/>
    <property type="match status" value="1"/>
</dbReference>
<dbReference type="Pfam" id="PF01866">
    <property type="entry name" value="Diphthamide_syn"/>
    <property type="match status" value="1"/>
</dbReference>
<dbReference type="InterPro" id="IPR016435">
    <property type="entry name" value="DPH1/DPH2"/>
</dbReference>
<accession>A0A9P0AL61</accession>
<evidence type="ECO:0000256" key="10">
    <source>
        <dbReference type="ARBA" id="ARBA00048403"/>
    </source>
</evidence>
<evidence type="ECO:0000256" key="1">
    <source>
        <dbReference type="ARBA" id="ARBA00005156"/>
    </source>
</evidence>
<evidence type="ECO:0000256" key="11">
    <source>
        <dbReference type="PIRNR" id="PIRNR004967"/>
    </source>
</evidence>
<dbReference type="GO" id="GO:0046872">
    <property type="term" value="F:metal ion binding"/>
    <property type="evidence" value="ECO:0007669"/>
    <property type="project" value="UniProtKB-KW"/>
</dbReference>
<organism evidence="12 13">
    <name type="scientific">Brassicogethes aeneus</name>
    <name type="common">Rape pollen beetle</name>
    <name type="synonym">Meligethes aeneus</name>
    <dbReference type="NCBI Taxonomy" id="1431903"/>
    <lineage>
        <taxon>Eukaryota</taxon>
        <taxon>Metazoa</taxon>
        <taxon>Ecdysozoa</taxon>
        <taxon>Arthropoda</taxon>
        <taxon>Hexapoda</taxon>
        <taxon>Insecta</taxon>
        <taxon>Pterygota</taxon>
        <taxon>Neoptera</taxon>
        <taxon>Endopterygota</taxon>
        <taxon>Coleoptera</taxon>
        <taxon>Polyphaga</taxon>
        <taxon>Cucujiformia</taxon>
        <taxon>Nitidulidae</taxon>
        <taxon>Meligethinae</taxon>
        <taxon>Brassicogethes</taxon>
    </lineage>
</organism>
<comment type="catalytic activity">
    <reaction evidence="10 11">
        <text>L-histidyl-[translation elongation factor 2] + S-adenosyl-L-methionine = 2-[(3S)-amino-3-carboxypropyl]-L-histidyl-[translation elongation factor 2] + S-methyl-5'-thioadenosine + H(+)</text>
        <dbReference type="Rhea" id="RHEA:36783"/>
        <dbReference type="Rhea" id="RHEA-COMP:9748"/>
        <dbReference type="Rhea" id="RHEA-COMP:9749"/>
        <dbReference type="ChEBI" id="CHEBI:15378"/>
        <dbReference type="ChEBI" id="CHEBI:17509"/>
        <dbReference type="ChEBI" id="CHEBI:29979"/>
        <dbReference type="ChEBI" id="CHEBI:59789"/>
        <dbReference type="ChEBI" id="CHEBI:73995"/>
        <dbReference type="EC" id="2.5.1.108"/>
    </reaction>
</comment>
<dbReference type="PANTHER" id="PTHR10762">
    <property type="entry name" value="DIPHTHAMIDE BIOSYNTHESIS PROTEIN"/>
    <property type="match status" value="1"/>
</dbReference>
<dbReference type="FunFam" id="3.40.50.11840:FF:000001">
    <property type="entry name" value="2-(3-amino-3-carboxypropyl)histidine synthase subunit 1"/>
    <property type="match status" value="1"/>
</dbReference>
<evidence type="ECO:0000256" key="3">
    <source>
        <dbReference type="ARBA" id="ARBA00012221"/>
    </source>
</evidence>
<evidence type="ECO:0000256" key="2">
    <source>
        <dbReference type="ARBA" id="ARBA00010173"/>
    </source>
</evidence>
<proteinExistence type="inferred from homology"/>
<comment type="similarity">
    <text evidence="2 11">Belongs to the DPH1/DPH2 family. DPH1 subfamily.</text>
</comment>
<dbReference type="GO" id="GO:0090560">
    <property type="term" value="F:2-(3-amino-3-carboxypropyl)histidine synthase activity"/>
    <property type="evidence" value="ECO:0007669"/>
    <property type="project" value="UniProtKB-UniRule"/>
</dbReference>
<dbReference type="NCBIfam" id="TIGR00322">
    <property type="entry name" value="diphth2_R"/>
    <property type="match status" value="1"/>
</dbReference>
<dbReference type="OrthoDB" id="1649088at2759"/>
<dbReference type="EC" id="2.5.1.108" evidence="3 11"/>
<name>A0A9P0AL61_BRAAE</name>
<dbReference type="Gene3D" id="3.40.50.11850">
    <property type="entry name" value="Diphthamide synthesis DPH1/DPH2 domain 2"/>
    <property type="match status" value="1"/>
</dbReference>
<dbReference type="InterPro" id="IPR042265">
    <property type="entry name" value="DPH1/DPH2_3"/>
</dbReference>
<keyword evidence="9" id="KW-0411">Iron-sulfur</keyword>
<dbReference type="AlphaFoldDB" id="A0A9P0AL61"/>
<dbReference type="Proteomes" id="UP001154078">
    <property type="component" value="Chromosome 1"/>
</dbReference>
<dbReference type="InterPro" id="IPR022428">
    <property type="entry name" value="Dph2_arc"/>
</dbReference>
<dbReference type="InterPro" id="IPR042264">
    <property type="entry name" value="DPH1/DPH2_2"/>
</dbReference>
<dbReference type="FunFam" id="3.40.50.11860:FF:000002">
    <property type="entry name" value="2-(3-amino-3-carboxypropyl)histidine synthase subunit 1"/>
    <property type="match status" value="1"/>
</dbReference>
<dbReference type="NCBIfam" id="TIGR03682">
    <property type="entry name" value="arCOG04112"/>
    <property type="match status" value="1"/>
</dbReference>
<keyword evidence="7" id="KW-0479">Metal-binding</keyword>
<dbReference type="InterPro" id="IPR035435">
    <property type="entry name" value="DPH1/DPH2_euk_archaea"/>
</dbReference>
<dbReference type="Gene3D" id="3.40.50.11840">
    <property type="entry name" value="Diphthamide synthesis DPH1/DPH2 domain 1"/>
    <property type="match status" value="1"/>
</dbReference>
<evidence type="ECO:0000256" key="8">
    <source>
        <dbReference type="ARBA" id="ARBA00023004"/>
    </source>
</evidence>
<reference evidence="12" key="1">
    <citation type="submission" date="2021-12" db="EMBL/GenBank/DDBJ databases">
        <authorList>
            <person name="King R."/>
        </authorList>
    </citation>
    <scope>NUCLEOTIDE SEQUENCE</scope>
</reference>
<evidence type="ECO:0000313" key="13">
    <source>
        <dbReference type="Proteomes" id="UP001154078"/>
    </source>
</evidence>
<dbReference type="EMBL" id="OV121132">
    <property type="protein sequence ID" value="CAH0545969.1"/>
    <property type="molecule type" value="Genomic_DNA"/>
</dbReference>
<dbReference type="SFLD" id="SFLDS00032">
    <property type="entry name" value="Radical_SAM_3-amino-3-carboxyp"/>
    <property type="match status" value="1"/>
</dbReference>